<dbReference type="InterPro" id="IPR051784">
    <property type="entry name" value="Nod_factor_ABC_transporter"/>
</dbReference>
<keyword evidence="4 6" id="KW-0472">Membrane</keyword>
<protein>
    <recommendedName>
        <fullName evidence="7">ABC-2 type transporter transmembrane domain-containing protein</fullName>
    </recommendedName>
</protein>
<feature type="transmembrane region" description="Helical" evidence="6">
    <location>
        <begin position="222"/>
        <end position="244"/>
    </location>
</feature>
<evidence type="ECO:0000256" key="6">
    <source>
        <dbReference type="SAM" id="Phobius"/>
    </source>
</evidence>
<proteinExistence type="predicted"/>
<feature type="transmembrane region" description="Helical" evidence="6">
    <location>
        <begin position="127"/>
        <end position="147"/>
    </location>
</feature>
<evidence type="ECO:0000259" key="7">
    <source>
        <dbReference type="Pfam" id="PF01061"/>
    </source>
</evidence>
<accession>A0ABX8EG73</accession>
<evidence type="ECO:0000313" key="9">
    <source>
        <dbReference type="Proteomes" id="UP000679307"/>
    </source>
</evidence>
<dbReference type="Proteomes" id="UP000679307">
    <property type="component" value="Chromosome"/>
</dbReference>
<dbReference type="PANTHER" id="PTHR43229">
    <property type="entry name" value="NODULATION PROTEIN J"/>
    <property type="match status" value="1"/>
</dbReference>
<feature type="transmembrane region" description="Helical" evidence="6">
    <location>
        <begin position="96"/>
        <end position="121"/>
    </location>
</feature>
<dbReference type="PIRSF" id="PIRSF006648">
    <property type="entry name" value="DrrB"/>
    <property type="match status" value="1"/>
</dbReference>
<dbReference type="EMBL" id="CP075371">
    <property type="protein sequence ID" value="QVT79506.1"/>
    <property type="molecule type" value="Genomic_DNA"/>
</dbReference>
<keyword evidence="9" id="KW-1185">Reference proteome</keyword>
<name>A0ABX8EG73_9ACTN</name>
<keyword evidence="3 6" id="KW-1133">Transmembrane helix</keyword>
<evidence type="ECO:0000256" key="1">
    <source>
        <dbReference type="ARBA" id="ARBA00004141"/>
    </source>
</evidence>
<reference evidence="8 9" key="1">
    <citation type="submission" date="2021-05" db="EMBL/GenBank/DDBJ databases">
        <title>Complete genome of Nocardioides aquaticus KCTC 9944T isolated from meromictic and hypersaline Ekho Lake, Antarctica.</title>
        <authorList>
            <person name="Hwang K."/>
            <person name="Kim K.M."/>
            <person name="Choe H."/>
        </authorList>
    </citation>
    <scope>NUCLEOTIDE SEQUENCE [LARGE SCALE GENOMIC DNA]</scope>
    <source>
        <strain evidence="8 9">KCTC 9944</strain>
    </source>
</reference>
<feature type="transmembrane region" description="Helical" evidence="6">
    <location>
        <begin position="12"/>
        <end position="33"/>
    </location>
</feature>
<sequence length="251" mass="26183">MTTMLRLELLRLLRDPVTVFFTALLPAFFYVVFGAAQDFGDQRVGTGNVAMSVMIAMAAYGAVSATIGIGGAAAVERSQGWGRQLGLTPLEDRTHVAVKVVLAVLVACVPIALVYAIGAVTGAEGSLAAWGLSAVVLVLGAAVFSLYGLCFGLAFRSEAAVAGAGGSVVVLGFLGNIFFPLSGVLLEVARWTPLYGYASLARYPLTEGTLYAADGTVSSEALWVPLVNVAGWWAVLALVATWLVRRGRARP</sequence>
<organism evidence="8 9">
    <name type="scientific">Nocardioides aquaticus</name>
    <dbReference type="NCBI Taxonomy" id="160826"/>
    <lineage>
        <taxon>Bacteria</taxon>
        <taxon>Bacillati</taxon>
        <taxon>Actinomycetota</taxon>
        <taxon>Actinomycetes</taxon>
        <taxon>Propionibacteriales</taxon>
        <taxon>Nocardioidaceae</taxon>
        <taxon>Nocardioides</taxon>
    </lineage>
</organism>
<comment type="subcellular location">
    <subcellularLocation>
        <location evidence="1">Membrane</location>
        <topology evidence="1">Multi-pass membrane protein</topology>
    </subcellularLocation>
</comment>
<feature type="transmembrane region" description="Helical" evidence="6">
    <location>
        <begin position="159"/>
        <end position="179"/>
    </location>
</feature>
<evidence type="ECO:0000313" key="8">
    <source>
        <dbReference type="EMBL" id="QVT79506.1"/>
    </source>
</evidence>
<keyword evidence="5" id="KW-0046">Antibiotic resistance</keyword>
<evidence type="ECO:0000256" key="5">
    <source>
        <dbReference type="ARBA" id="ARBA00023251"/>
    </source>
</evidence>
<evidence type="ECO:0000256" key="2">
    <source>
        <dbReference type="ARBA" id="ARBA00022692"/>
    </source>
</evidence>
<dbReference type="PANTHER" id="PTHR43229:SF2">
    <property type="entry name" value="NODULATION PROTEIN J"/>
    <property type="match status" value="1"/>
</dbReference>
<feature type="transmembrane region" description="Helical" evidence="6">
    <location>
        <begin position="53"/>
        <end position="75"/>
    </location>
</feature>
<gene>
    <name evidence="8" type="ORF">ENKNEFLB_01888</name>
</gene>
<dbReference type="InterPro" id="IPR013525">
    <property type="entry name" value="ABC2_TM"/>
</dbReference>
<evidence type="ECO:0000256" key="3">
    <source>
        <dbReference type="ARBA" id="ARBA00022989"/>
    </source>
</evidence>
<evidence type="ECO:0000256" key="4">
    <source>
        <dbReference type="ARBA" id="ARBA00023136"/>
    </source>
</evidence>
<feature type="domain" description="ABC-2 type transporter transmembrane" evidence="7">
    <location>
        <begin position="3"/>
        <end position="203"/>
    </location>
</feature>
<keyword evidence="2 6" id="KW-0812">Transmembrane</keyword>
<dbReference type="InterPro" id="IPR000412">
    <property type="entry name" value="ABC_2_transport"/>
</dbReference>
<dbReference type="RefSeq" id="WP_214058949.1">
    <property type="nucleotide sequence ID" value="NZ_BAAAHS010000100.1"/>
</dbReference>
<dbReference type="Pfam" id="PF01061">
    <property type="entry name" value="ABC2_membrane"/>
    <property type="match status" value="1"/>
</dbReference>